<name>A0ABN7UHL6_GIGMA</name>
<dbReference type="EMBL" id="CAJVQB010003037">
    <property type="protein sequence ID" value="CAG8595450.1"/>
    <property type="molecule type" value="Genomic_DNA"/>
</dbReference>
<keyword evidence="2" id="KW-1185">Reference proteome</keyword>
<comment type="caution">
    <text evidence="1">The sequence shown here is derived from an EMBL/GenBank/DDBJ whole genome shotgun (WGS) entry which is preliminary data.</text>
</comment>
<reference evidence="1 2" key="1">
    <citation type="submission" date="2021-06" db="EMBL/GenBank/DDBJ databases">
        <authorList>
            <person name="Kallberg Y."/>
            <person name="Tangrot J."/>
            <person name="Rosling A."/>
        </authorList>
    </citation>
    <scope>NUCLEOTIDE SEQUENCE [LARGE SCALE GENOMIC DNA]</scope>
    <source>
        <strain evidence="1 2">120-4 pot B 10/14</strain>
    </source>
</reference>
<proteinExistence type="predicted"/>
<evidence type="ECO:0000313" key="2">
    <source>
        <dbReference type="Proteomes" id="UP000789901"/>
    </source>
</evidence>
<evidence type="ECO:0000313" key="1">
    <source>
        <dbReference type="EMBL" id="CAG8595450.1"/>
    </source>
</evidence>
<sequence>MPKGWVFLANAKFGKKGKEKRIKAEIVNILKQFFLNRNLNPKNKRTAKEMHKELLRFMHAREIEEDNVLQLTTIQNWIGRYAREFNREGTAIMLETFKAIGSSLNSKN</sequence>
<organism evidence="1 2">
    <name type="scientific">Gigaspora margarita</name>
    <dbReference type="NCBI Taxonomy" id="4874"/>
    <lineage>
        <taxon>Eukaryota</taxon>
        <taxon>Fungi</taxon>
        <taxon>Fungi incertae sedis</taxon>
        <taxon>Mucoromycota</taxon>
        <taxon>Glomeromycotina</taxon>
        <taxon>Glomeromycetes</taxon>
        <taxon>Diversisporales</taxon>
        <taxon>Gigasporaceae</taxon>
        <taxon>Gigaspora</taxon>
    </lineage>
</organism>
<dbReference type="Proteomes" id="UP000789901">
    <property type="component" value="Unassembled WGS sequence"/>
</dbReference>
<gene>
    <name evidence="1" type="ORF">GMARGA_LOCUS6616</name>
</gene>
<accession>A0ABN7UHL6</accession>
<protein>
    <submittedName>
        <fullName evidence="1">24205_t:CDS:1</fullName>
    </submittedName>
</protein>